<dbReference type="Pfam" id="PF00582">
    <property type="entry name" value="Usp"/>
    <property type="match status" value="1"/>
</dbReference>
<accession>K8Z9W6</accession>
<dbReference type="InterPro" id="IPR014729">
    <property type="entry name" value="Rossmann-like_a/b/a_fold"/>
</dbReference>
<evidence type="ECO:0000259" key="2">
    <source>
        <dbReference type="Pfam" id="PF00582"/>
    </source>
</evidence>
<gene>
    <name evidence="3" type="ORF">C683_0103</name>
</gene>
<keyword evidence="4" id="KW-1185">Reference proteome</keyword>
<dbReference type="InterPro" id="IPR006016">
    <property type="entry name" value="UspA"/>
</dbReference>
<dbReference type="PANTHER" id="PTHR46268:SF6">
    <property type="entry name" value="UNIVERSAL STRESS PROTEIN UP12"/>
    <property type="match status" value="1"/>
</dbReference>
<organism evidence="3 4">
    <name type="scientific">Catellicoccus marimammalium M35/04/3</name>
    <dbReference type="NCBI Taxonomy" id="1234409"/>
    <lineage>
        <taxon>Bacteria</taxon>
        <taxon>Bacillati</taxon>
        <taxon>Bacillota</taxon>
        <taxon>Bacilli</taxon>
        <taxon>Lactobacillales</taxon>
        <taxon>Enterococcaceae</taxon>
        <taxon>Catellicoccus</taxon>
    </lineage>
</organism>
<dbReference type="Proteomes" id="UP000016057">
    <property type="component" value="Unassembled WGS sequence"/>
</dbReference>
<dbReference type="OrthoDB" id="9777884at2"/>
<name>K8Z9W6_9ENTE</name>
<dbReference type="STRING" id="1234409.C683_0103"/>
<dbReference type="SUPFAM" id="SSF52402">
    <property type="entry name" value="Adenine nucleotide alpha hydrolases-like"/>
    <property type="match status" value="1"/>
</dbReference>
<evidence type="ECO:0000313" key="3">
    <source>
        <dbReference type="EMBL" id="EKU27844.1"/>
    </source>
</evidence>
<sequence>MCYHNIILAIDNDQTAQRLFKKLPMLANDQSNIYVVNVISYPDELLGMNGVAAPIENEDNIEDYHIQKHKDFVINEIKKAHLEDDERIHPYVVTGDPRQVLSHELPDELAADLILLGRNNEVKLSDAILLGSTTKYVTHHAPCDVLLVH</sequence>
<reference evidence="3 4" key="1">
    <citation type="journal article" date="2013" name="Genome Announc.">
        <title>Draft Genome Sequence of Catellicoccus marimammalium, a Novel Species Commonly Found in Gull Feces.</title>
        <authorList>
            <person name="Weigand M.R."/>
            <person name="Ryu H."/>
            <person name="Bozcek L."/>
            <person name="Konstantinidis K.T."/>
            <person name="Santo Domingo J.W."/>
        </authorList>
    </citation>
    <scope>NUCLEOTIDE SEQUENCE [LARGE SCALE GENOMIC DNA]</scope>
    <source>
        <strain evidence="3 4">M35/04/3</strain>
    </source>
</reference>
<comment type="similarity">
    <text evidence="1">Belongs to the universal stress protein A family.</text>
</comment>
<dbReference type="PANTHER" id="PTHR46268">
    <property type="entry name" value="STRESS RESPONSE PROTEIN NHAX"/>
    <property type="match status" value="1"/>
</dbReference>
<dbReference type="EMBL" id="AMYT01000007">
    <property type="protein sequence ID" value="EKU27844.1"/>
    <property type="molecule type" value="Genomic_DNA"/>
</dbReference>
<dbReference type="Gene3D" id="3.40.50.620">
    <property type="entry name" value="HUPs"/>
    <property type="match status" value="1"/>
</dbReference>
<dbReference type="CDD" id="cd00293">
    <property type="entry name" value="USP-like"/>
    <property type="match status" value="1"/>
</dbReference>
<proteinExistence type="inferred from homology"/>
<feature type="domain" description="UspA" evidence="2">
    <location>
        <begin position="3"/>
        <end position="149"/>
    </location>
</feature>
<dbReference type="RefSeq" id="WP_009488269.1">
    <property type="nucleotide sequence ID" value="NZ_AMYT01000007.1"/>
</dbReference>
<dbReference type="PRINTS" id="PR01438">
    <property type="entry name" value="UNVRSLSTRESS"/>
</dbReference>
<dbReference type="InterPro" id="IPR006015">
    <property type="entry name" value="Universal_stress_UspA"/>
</dbReference>
<comment type="caution">
    <text evidence="3">The sequence shown here is derived from an EMBL/GenBank/DDBJ whole genome shotgun (WGS) entry which is preliminary data.</text>
</comment>
<protein>
    <recommendedName>
        <fullName evidence="2">UspA domain-containing protein</fullName>
    </recommendedName>
</protein>
<evidence type="ECO:0000313" key="4">
    <source>
        <dbReference type="Proteomes" id="UP000016057"/>
    </source>
</evidence>
<dbReference type="AlphaFoldDB" id="K8Z9W6"/>
<evidence type="ECO:0000256" key="1">
    <source>
        <dbReference type="ARBA" id="ARBA00008791"/>
    </source>
</evidence>
<dbReference type="eggNOG" id="COG0589">
    <property type="taxonomic scope" value="Bacteria"/>
</dbReference>